<name>A0A7W9SSL0_ARMRO</name>
<dbReference type="SUPFAM" id="SSF55729">
    <property type="entry name" value="Acyl-CoA N-acyltransferases (Nat)"/>
    <property type="match status" value="1"/>
</dbReference>
<accession>A0A7W9SSL0</accession>
<dbReference type="Gene3D" id="3.40.630.30">
    <property type="match status" value="1"/>
</dbReference>
<dbReference type="GO" id="GO:0016747">
    <property type="term" value="F:acyltransferase activity, transferring groups other than amino-acyl groups"/>
    <property type="evidence" value="ECO:0007669"/>
    <property type="project" value="InterPro"/>
</dbReference>
<evidence type="ECO:0000313" key="2">
    <source>
        <dbReference type="EMBL" id="MBB6052087.1"/>
    </source>
</evidence>
<reference evidence="2 3" key="1">
    <citation type="submission" date="2020-08" db="EMBL/GenBank/DDBJ databases">
        <title>Genomic Encyclopedia of Type Strains, Phase IV (KMG-IV): sequencing the most valuable type-strain genomes for metagenomic binning, comparative biology and taxonomic classification.</title>
        <authorList>
            <person name="Goeker M."/>
        </authorList>
    </citation>
    <scope>NUCLEOTIDE SEQUENCE [LARGE SCALE GENOMIC DNA]</scope>
    <source>
        <strain evidence="2 3">DSM 23562</strain>
    </source>
</reference>
<dbReference type="AlphaFoldDB" id="A0A7W9SSL0"/>
<dbReference type="Proteomes" id="UP000520814">
    <property type="component" value="Unassembled WGS sequence"/>
</dbReference>
<dbReference type="InterPro" id="IPR000182">
    <property type="entry name" value="GNAT_dom"/>
</dbReference>
<dbReference type="Pfam" id="PF13673">
    <property type="entry name" value="Acetyltransf_10"/>
    <property type="match status" value="1"/>
</dbReference>
<dbReference type="InterPro" id="IPR016181">
    <property type="entry name" value="Acyl_CoA_acyltransferase"/>
</dbReference>
<proteinExistence type="predicted"/>
<comment type="caution">
    <text evidence="2">The sequence shown here is derived from an EMBL/GenBank/DDBJ whole genome shotgun (WGS) entry which is preliminary data.</text>
</comment>
<gene>
    <name evidence="2" type="ORF">HNQ39_003897</name>
</gene>
<dbReference type="CDD" id="cd04301">
    <property type="entry name" value="NAT_SF"/>
    <property type="match status" value="1"/>
</dbReference>
<feature type="domain" description="N-acetyltransferase" evidence="1">
    <location>
        <begin position="42"/>
        <end position="185"/>
    </location>
</feature>
<evidence type="ECO:0000259" key="1">
    <source>
        <dbReference type="PROSITE" id="PS51186"/>
    </source>
</evidence>
<dbReference type="EMBL" id="JACHGW010000003">
    <property type="protein sequence ID" value="MBB6052087.1"/>
    <property type="molecule type" value="Genomic_DNA"/>
</dbReference>
<protein>
    <submittedName>
        <fullName evidence="2">ElaA protein</fullName>
    </submittedName>
</protein>
<dbReference type="PROSITE" id="PS51186">
    <property type="entry name" value="GNAT"/>
    <property type="match status" value="1"/>
</dbReference>
<organism evidence="2 3">
    <name type="scientific">Armatimonas rosea</name>
    <dbReference type="NCBI Taxonomy" id="685828"/>
    <lineage>
        <taxon>Bacteria</taxon>
        <taxon>Bacillati</taxon>
        <taxon>Armatimonadota</taxon>
        <taxon>Armatimonadia</taxon>
        <taxon>Armatimonadales</taxon>
        <taxon>Armatimonadaceae</taxon>
        <taxon>Armatimonas</taxon>
    </lineage>
</organism>
<sequence length="191" mass="21526">MEKRPVRATDFKECLSALAESLEQKNIIWTGHSGPEERWFWRTFGKLNTWELYDLMRLRQEVFVVEQDCVYLDADGYDQKARHLLGRAGDGQLVACLRLFAPGVKYAEASIGRVCTAASVRGTGLGQELMRRGIAEAERLWPETGIRISAQAYLLHFYGKLGFVAVSETYDEDGIPHVEMVRPGKNTGAVQ</sequence>
<evidence type="ECO:0000313" key="3">
    <source>
        <dbReference type="Proteomes" id="UP000520814"/>
    </source>
</evidence>
<keyword evidence="3" id="KW-1185">Reference proteome</keyword>